<keyword evidence="4 5" id="KW-0694">RNA-binding</keyword>
<evidence type="ECO:0000256" key="2">
    <source>
        <dbReference type="ARBA" id="ARBA00022679"/>
    </source>
</evidence>
<keyword evidence="2 5" id="KW-0808">Transferase</keyword>
<keyword evidence="1 5" id="KW-0489">Methyltransferase</keyword>
<dbReference type="Proteomes" id="UP000828390">
    <property type="component" value="Unassembled WGS sequence"/>
</dbReference>
<gene>
    <name evidence="7" type="ORF">DPMN_146549</name>
</gene>
<accession>A0A9D4F791</accession>
<evidence type="ECO:0000256" key="3">
    <source>
        <dbReference type="ARBA" id="ARBA00022691"/>
    </source>
</evidence>
<name>A0A9D4F791_DREPO</name>
<dbReference type="AlphaFoldDB" id="A0A9D4F791"/>
<sequence>MNGSIILQDKASCFPAHVLSPLPGSMVIDCCAAPGNKTTHLAAILNNKGSVRHGPFTTLATCIMQRGSTPGDQGTRTPGNSLQRSRSVWSKLLNTMRPI</sequence>
<dbReference type="InterPro" id="IPR001678">
    <property type="entry name" value="MeTrfase_RsmB-F_NOP2_dom"/>
</dbReference>
<feature type="binding site" evidence="5">
    <location>
        <begin position="31"/>
        <end position="37"/>
    </location>
    <ligand>
        <name>S-adenosyl-L-methionine</name>
        <dbReference type="ChEBI" id="CHEBI:59789"/>
    </ligand>
</feature>
<dbReference type="SUPFAM" id="SSF53335">
    <property type="entry name" value="S-adenosyl-L-methionine-dependent methyltransferases"/>
    <property type="match status" value="1"/>
</dbReference>
<comment type="caution">
    <text evidence="7">The sequence shown here is derived from an EMBL/GenBank/DDBJ whole genome shotgun (WGS) entry which is preliminary data.</text>
</comment>
<protein>
    <recommendedName>
        <fullName evidence="6">SAM-dependent MTase RsmB/NOP-type domain-containing protein</fullName>
    </recommendedName>
</protein>
<dbReference type="PROSITE" id="PS51686">
    <property type="entry name" value="SAM_MT_RSMB_NOP"/>
    <property type="match status" value="1"/>
</dbReference>
<feature type="domain" description="SAM-dependent MTase RsmB/NOP-type" evidence="6">
    <location>
        <begin position="1"/>
        <end position="99"/>
    </location>
</feature>
<dbReference type="Pfam" id="PF01189">
    <property type="entry name" value="Methyltr_RsmB-F"/>
    <property type="match status" value="1"/>
</dbReference>
<evidence type="ECO:0000256" key="1">
    <source>
        <dbReference type="ARBA" id="ARBA00022603"/>
    </source>
</evidence>
<evidence type="ECO:0000313" key="8">
    <source>
        <dbReference type="Proteomes" id="UP000828390"/>
    </source>
</evidence>
<keyword evidence="8" id="KW-1185">Reference proteome</keyword>
<reference evidence="7" key="2">
    <citation type="submission" date="2020-11" db="EMBL/GenBank/DDBJ databases">
        <authorList>
            <person name="McCartney M.A."/>
            <person name="Auch B."/>
            <person name="Kono T."/>
            <person name="Mallez S."/>
            <person name="Becker A."/>
            <person name="Gohl D.M."/>
            <person name="Silverstein K.A.T."/>
            <person name="Koren S."/>
            <person name="Bechman K.B."/>
            <person name="Herman A."/>
            <person name="Abrahante J.E."/>
            <person name="Garbe J."/>
        </authorList>
    </citation>
    <scope>NUCLEOTIDE SEQUENCE</scope>
    <source>
        <strain evidence="7">Duluth1</strain>
        <tissue evidence="7">Whole animal</tissue>
    </source>
</reference>
<evidence type="ECO:0000256" key="4">
    <source>
        <dbReference type="ARBA" id="ARBA00022884"/>
    </source>
</evidence>
<comment type="caution">
    <text evidence="5">Lacks conserved residue(s) required for the propagation of feature annotation.</text>
</comment>
<comment type="similarity">
    <text evidence="5">Belongs to the class I-like SAM-binding methyltransferase superfamily. RsmB/NOP family.</text>
</comment>
<evidence type="ECO:0000313" key="7">
    <source>
        <dbReference type="EMBL" id="KAH3793047.1"/>
    </source>
</evidence>
<reference evidence="7" key="1">
    <citation type="journal article" date="2019" name="bioRxiv">
        <title>The Genome of the Zebra Mussel, Dreissena polymorpha: A Resource for Invasive Species Research.</title>
        <authorList>
            <person name="McCartney M.A."/>
            <person name="Auch B."/>
            <person name="Kono T."/>
            <person name="Mallez S."/>
            <person name="Zhang Y."/>
            <person name="Obille A."/>
            <person name="Becker A."/>
            <person name="Abrahante J.E."/>
            <person name="Garbe J."/>
            <person name="Badalamenti J.P."/>
            <person name="Herman A."/>
            <person name="Mangelson H."/>
            <person name="Liachko I."/>
            <person name="Sullivan S."/>
            <person name="Sone E.D."/>
            <person name="Koren S."/>
            <person name="Silverstein K.A.T."/>
            <person name="Beckman K.B."/>
            <person name="Gohl D.M."/>
        </authorList>
    </citation>
    <scope>NUCLEOTIDE SEQUENCE</scope>
    <source>
        <strain evidence="7">Duluth1</strain>
        <tissue evidence="7">Whole animal</tissue>
    </source>
</reference>
<dbReference type="GO" id="GO:0008173">
    <property type="term" value="F:RNA methyltransferase activity"/>
    <property type="evidence" value="ECO:0007669"/>
    <property type="project" value="InterPro"/>
</dbReference>
<dbReference type="InterPro" id="IPR023267">
    <property type="entry name" value="RCMT"/>
</dbReference>
<dbReference type="PANTHER" id="PTHR22807:SF4">
    <property type="entry name" value="28S RRNA (CYTOSINE-C(5))-METHYLTRANSFERASE"/>
    <property type="match status" value="1"/>
</dbReference>
<evidence type="ECO:0000256" key="5">
    <source>
        <dbReference type="PROSITE-ProRule" id="PRU01023"/>
    </source>
</evidence>
<keyword evidence="3 5" id="KW-0949">S-adenosyl-L-methionine</keyword>
<dbReference type="Gene3D" id="3.40.50.150">
    <property type="entry name" value="Vaccinia Virus protein VP39"/>
    <property type="match status" value="1"/>
</dbReference>
<dbReference type="GO" id="GO:0070475">
    <property type="term" value="P:rRNA base methylation"/>
    <property type="evidence" value="ECO:0007669"/>
    <property type="project" value="TreeGrafter"/>
</dbReference>
<dbReference type="PANTHER" id="PTHR22807">
    <property type="entry name" value="NOP2 YEAST -RELATED NOL1/NOP2/FMU SUN DOMAIN-CONTAINING"/>
    <property type="match status" value="1"/>
</dbReference>
<evidence type="ECO:0000259" key="6">
    <source>
        <dbReference type="PROSITE" id="PS51686"/>
    </source>
</evidence>
<dbReference type="GO" id="GO:0005730">
    <property type="term" value="C:nucleolus"/>
    <property type="evidence" value="ECO:0007669"/>
    <property type="project" value="TreeGrafter"/>
</dbReference>
<proteinExistence type="inferred from homology"/>
<dbReference type="InterPro" id="IPR049560">
    <property type="entry name" value="MeTrfase_RsmB-F_NOP2_cat"/>
</dbReference>
<dbReference type="GO" id="GO:0003723">
    <property type="term" value="F:RNA binding"/>
    <property type="evidence" value="ECO:0007669"/>
    <property type="project" value="UniProtKB-UniRule"/>
</dbReference>
<dbReference type="InterPro" id="IPR029063">
    <property type="entry name" value="SAM-dependent_MTases_sf"/>
</dbReference>
<dbReference type="EMBL" id="JAIWYP010000007">
    <property type="protein sequence ID" value="KAH3793047.1"/>
    <property type="molecule type" value="Genomic_DNA"/>
</dbReference>
<organism evidence="7 8">
    <name type="scientific">Dreissena polymorpha</name>
    <name type="common">Zebra mussel</name>
    <name type="synonym">Mytilus polymorpha</name>
    <dbReference type="NCBI Taxonomy" id="45954"/>
    <lineage>
        <taxon>Eukaryota</taxon>
        <taxon>Metazoa</taxon>
        <taxon>Spiralia</taxon>
        <taxon>Lophotrochozoa</taxon>
        <taxon>Mollusca</taxon>
        <taxon>Bivalvia</taxon>
        <taxon>Autobranchia</taxon>
        <taxon>Heteroconchia</taxon>
        <taxon>Euheterodonta</taxon>
        <taxon>Imparidentia</taxon>
        <taxon>Neoheterodontei</taxon>
        <taxon>Myida</taxon>
        <taxon>Dreissenoidea</taxon>
        <taxon>Dreissenidae</taxon>
        <taxon>Dreissena</taxon>
    </lineage>
</organism>